<evidence type="ECO:0000313" key="1">
    <source>
        <dbReference type="EMBL" id="KAF2546406.1"/>
    </source>
</evidence>
<evidence type="ECO:0000313" key="3">
    <source>
        <dbReference type="Proteomes" id="UP000712281"/>
    </source>
</evidence>
<evidence type="ECO:0000313" key="2">
    <source>
        <dbReference type="EMBL" id="KAF2558763.1"/>
    </source>
</evidence>
<dbReference type="Proteomes" id="UP000712281">
    <property type="component" value="Unassembled WGS sequence"/>
</dbReference>
<protein>
    <submittedName>
        <fullName evidence="2">Uncharacterized protein</fullName>
    </submittedName>
</protein>
<comment type="caution">
    <text evidence="2">The sequence shown here is derived from an EMBL/GenBank/DDBJ whole genome shotgun (WGS) entry which is preliminary data.</text>
</comment>
<accession>A0A8S9HLH7</accession>
<dbReference type="AlphaFoldDB" id="A0A8S9HLH7"/>
<gene>
    <name evidence="2" type="ORF">F2Q68_00013912</name>
    <name evidence="1" type="ORF">F2Q70_00020350</name>
</gene>
<dbReference type="EMBL" id="QGKW02001940">
    <property type="protein sequence ID" value="KAF2558763.1"/>
    <property type="molecule type" value="Genomic_DNA"/>
</dbReference>
<organism evidence="2 3">
    <name type="scientific">Brassica cretica</name>
    <name type="common">Mustard</name>
    <dbReference type="NCBI Taxonomy" id="69181"/>
    <lineage>
        <taxon>Eukaryota</taxon>
        <taxon>Viridiplantae</taxon>
        <taxon>Streptophyta</taxon>
        <taxon>Embryophyta</taxon>
        <taxon>Tracheophyta</taxon>
        <taxon>Spermatophyta</taxon>
        <taxon>Magnoliopsida</taxon>
        <taxon>eudicotyledons</taxon>
        <taxon>Gunneridae</taxon>
        <taxon>Pentapetalae</taxon>
        <taxon>rosids</taxon>
        <taxon>malvids</taxon>
        <taxon>Brassicales</taxon>
        <taxon>Brassicaceae</taxon>
        <taxon>Brassiceae</taxon>
        <taxon>Brassica</taxon>
    </lineage>
</organism>
<dbReference type="EMBL" id="QGKY02001925">
    <property type="protein sequence ID" value="KAF2546406.1"/>
    <property type="molecule type" value="Genomic_DNA"/>
</dbReference>
<reference evidence="2" key="1">
    <citation type="submission" date="2019-12" db="EMBL/GenBank/DDBJ databases">
        <title>Genome sequencing and annotation of Brassica cretica.</title>
        <authorList>
            <person name="Studholme D.J."/>
            <person name="Sarris P.F."/>
        </authorList>
    </citation>
    <scope>NUCLEOTIDE SEQUENCE</scope>
    <source>
        <strain evidence="2">PFS-001/15</strain>
        <strain evidence="1">PFS-102/07</strain>
        <tissue evidence="2">Leaf</tissue>
    </source>
</reference>
<name>A0A8S9HLH7_BRACR</name>
<proteinExistence type="predicted"/>
<sequence>MTPSRLFFNEKFPALVPNKILASSVSNGTSVWVNKFNIVIEELKDRNERCIVNSRSYWAVFMKGENGFHMVIGIG</sequence>